<keyword evidence="3" id="KW-0413">Isomerase</keyword>
<name>A0A4Y3K9A4_CELUD</name>
<evidence type="ECO:0000256" key="1">
    <source>
        <dbReference type="ARBA" id="ARBA00013194"/>
    </source>
</evidence>
<dbReference type="CDD" id="cd00317">
    <property type="entry name" value="cyclophilin"/>
    <property type="match status" value="1"/>
</dbReference>
<evidence type="ECO:0000256" key="3">
    <source>
        <dbReference type="ARBA" id="ARBA00023235"/>
    </source>
</evidence>
<keyword evidence="5" id="KW-0812">Transmembrane</keyword>
<feature type="compositionally biased region" description="Low complexity" evidence="4">
    <location>
        <begin position="75"/>
        <end position="84"/>
    </location>
</feature>
<evidence type="ECO:0000256" key="4">
    <source>
        <dbReference type="SAM" id="MobiDB-lite"/>
    </source>
</evidence>
<evidence type="ECO:0000259" key="6">
    <source>
        <dbReference type="PROSITE" id="PS50072"/>
    </source>
</evidence>
<dbReference type="InterPro" id="IPR044665">
    <property type="entry name" value="E_coli_cyclophilin_A-like"/>
</dbReference>
<organism evidence="7 8">
    <name type="scientific">Cellulomonas uda</name>
    <dbReference type="NCBI Taxonomy" id="1714"/>
    <lineage>
        <taxon>Bacteria</taxon>
        <taxon>Bacillati</taxon>
        <taxon>Actinomycetota</taxon>
        <taxon>Actinomycetes</taxon>
        <taxon>Micrococcales</taxon>
        <taxon>Cellulomonadaceae</taxon>
        <taxon>Cellulomonas</taxon>
    </lineage>
</organism>
<protein>
    <recommendedName>
        <fullName evidence="1">peptidylprolyl isomerase</fullName>
        <ecNumber evidence="1">5.2.1.8</ecNumber>
    </recommendedName>
</protein>
<dbReference type="Gene3D" id="2.40.100.10">
    <property type="entry name" value="Cyclophilin-like"/>
    <property type="match status" value="1"/>
</dbReference>
<dbReference type="GO" id="GO:0003755">
    <property type="term" value="F:peptidyl-prolyl cis-trans isomerase activity"/>
    <property type="evidence" value="ECO:0007669"/>
    <property type="project" value="UniProtKB-KW"/>
</dbReference>
<dbReference type="InterPro" id="IPR029000">
    <property type="entry name" value="Cyclophilin-like_dom_sf"/>
</dbReference>
<keyword evidence="2" id="KW-0697">Rotamase</keyword>
<evidence type="ECO:0000313" key="8">
    <source>
        <dbReference type="Proteomes" id="UP000315842"/>
    </source>
</evidence>
<comment type="caution">
    <text evidence="7">The sequence shown here is derived from an EMBL/GenBank/DDBJ whole genome shotgun (WGS) entry which is preliminary data.</text>
</comment>
<evidence type="ECO:0000313" key="7">
    <source>
        <dbReference type="EMBL" id="GEA80557.1"/>
    </source>
</evidence>
<dbReference type="PANTHER" id="PTHR43246">
    <property type="entry name" value="PEPTIDYL-PROLYL CIS-TRANS ISOMERASE CYP38, CHLOROPLASTIC"/>
    <property type="match status" value="1"/>
</dbReference>
<dbReference type="SUPFAM" id="SSF50891">
    <property type="entry name" value="Cyclophilin-like"/>
    <property type="match status" value="1"/>
</dbReference>
<dbReference type="AlphaFoldDB" id="A0A4Y3K9A4"/>
<feature type="transmembrane region" description="Helical" evidence="5">
    <location>
        <begin position="38"/>
        <end position="59"/>
    </location>
</feature>
<keyword evidence="5" id="KW-0472">Membrane</keyword>
<dbReference type="PROSITE" id="PS50072">
    <property type="entry name" value="CSA_PPIASE_2"/>
    <property type="match status" value="1"/>
</dbReference>
<dbReference type="Proteomes" id="UP000315842">
    <property type="component" value="Unassembled WGS sequence"/>
</dbReference>
<dbReference type="RefSeq" id="WP_371860754.1">
    <property type="nucleotide sequence ID" value="NZ_BJLP01000012.1"/>
</dbReference>
<evidence type="ECO:0000256" key="2">
    <source>
        <dbReference type="ARBA" id="ARBA00023110"/>
    </source>
</evidence>
<dbReference type="EC" id="5.2.1.8" evidence="1"/>
<feature type="domain" description="PPIase cyclophilin-type" evidence="6">
    <location>
        <begin position="112"/>
        <end position="263"/>
    </location>
</feature>
<accession>A0A4Y3K9A4</accession>
<dbReference type="InterPro" id="IPR002130">
    <property type="entry name" value="Cyclophilin-type_PPIase_dom"/>
</dbReference>
<reference evidence="7 8" key="1">
    <citation type="submission" date="2019-06" db="EMBL/GenBank/DDBJ databases">
        <title>Whole genome shotgun sequence of Cellulomonas uda NBRC 3747.</title>
        <authorList>
            <person name="Hosoyama A."/>
            <person name="Uohara A."/>
            <person name="Ohji S."/>
            <person name="Ichikawa N."/>
        </authorList>
    </citation>
    <scope>NUCLEOTIDE SEQUENCE [LARGE SCALE GENOMIC DNA]</scope>
    <source>
        <strain evidence="7 8">NBRC 3747</strain>
    </source>
</reference>
<keyword evidence="5" id="KW-1133">Transmembrane helix</keyword>
<evidence type="ECO:0000256" key="5">
    <source>
        <dbReference type="SAM" id="Phobius"/>
    </source>
</evidence>
<keyword evidence="8" id="KW-1185">Reference proteome</keyword>
<dbReference type="EMBL" id="BJLP01000012">
    <property type="protein sequence ID" value="GEA80557.1"/>
    <property type="molecule type" value="Genomic_DNA"/>
</dbReference>
<sequence>MSNKRVSNKREREYERRRFEKWQARQAEARARQRRQRIVAGAVVGALVVVIGVVAAVVAGGSDDTAGSPTDPVSPAATAGAPTGEPTNSDLVPAPALAEDRTWTGEITLGQGALGISLDGAAAPQAVANFVTLAQDGFFDGTKCHRLTTDGIYVLQCGDPEGTGMGGPGYSWGPVENAPADEQYPAGTIAMARQSGNGSSMGSQFFIVYDDSRIPSDGAGGYTVFGKVTSGLDVVTAIADAGTADGSTDGSPVSDVIIKGVKIQ</sequence>
<proteinExistence type="predicted"/>
<feature type="region of interest" description="Disordered" evidence="4">
    <location>
        <begin position="62"/>
        <end position="92"/>
    </location>
</feature>
<gene>
    <name evidence="7" type="ORF">CUD01_10010</name>
</gene>
<dbReference type="Pfam" id="PF00160">
    <property type="entry name" value="Pro_isomerase"/>
    <property type="match status" value="1"/>
</dbReference>